<protein>
    <submittedName>
        <fullName evidence="1">Uncharacterized protein</fullName>
    </submittedName>
</protein>
<comment type="caution">
    <text evidence="1">The sequence shown here is derived from an EMBL/GenBank/DDBJ whole genome shotgun (WGS) entry which is preliminary data.</text>
</comment>
<organism evidence="1 2">
    <name type="scientific">Salinithrix halophila</name>
    <dbReference type="NCBI Taxonomy" id="1485204"/>
    <lineage>
        <taxon>Bacteria</taxon>
        <taxon>Bacillati</taxon>
        <taxon>Bacillota</taxon>
        <taxon>Bacilli</taxon>
        <taxon>Bacillales</taxon>
        <taxon>Thermoactinomycetaceae</taxon>
        <taxon>Salinithrix</taxon>
    </lineage>
</organism>
<reference evidence="2" key="1">
    <citation type="journal article" date="2019" name="Int. J. Syst. Evol. Microbiol.">
        <title>The Global Catalogue of Microorganisms (GCM) 10K type strain sequencing project: providing services to taxonomists for standard genome sequencing and annotation.</title>
        <authorList>
            <consortium name="The Broad Institute Genomics Platform"/>
            <consortium name="The Broad Institute Genome Sequencing Center for Infectious Disease"/>
            <person name="Wu L."/>
            <person name="Ma J."/>
        </authorList>
    </citation>
    <scope>NUCLEOTIDE SEQUENCE [LARGE SCALE GENOMIC DNA]</scope>
    <source>
        <strain evidence="2">IBRC-M 10813</strain>
    </source>
</reference>
<evidence type="ECO:0000313" key="1">
    <source>
        <dbReference type="EMBL" id="MFC4075244.1"/>
    </source>
</evidence>
<dbReference type="EMBL" id="JBHSAP010000002">
    <property type="protein sequence ID" value="MFC4075244.1"/>
    <property type="molecule type" value="Genomic_DNA"/>
</dbReference>
<proteinExistence type="predicted"/>
<evidence type="ECO:0000313" key="2">
    <source>
        <dbReference type="Proteomes" id="UP001595843"/>
    </source>
</evidence>
<dbReference type="RefSeq" id="WP_380700975.1">
    <property type="nucleotide sequence ID" value="NZ_JBHSAP010000002.1"/>
</dbReference>
<sequence length="125" mass="14638">MLNCPLCGKEVPEPDMHESGRYSRSACWDCSISMRVTNDGIHTQQQSDYAKKEIEWLNEMSAEDFADLKMGLIYGYFKGREKVGFTDEDFERYLKLRTMGDKYHDSFYLKLKEKEQEAREAGLID</sequence>
<accession>A0ABV8J9J7</accession>
<name>A0ABV8J9J7_9BACL</name>
<keyword evidence="2" id="KW-1185">Reference proteome</keyword>
<dbReference type="Proteomes" id="UP001595843">
    <property type="component" value="Unassembled WGS sequence"/>
</dbReference>
<gene>
    <name evidence="1" type="ORF">ACFOUO_00195</name>
</gene>